<evidence type="ECO:0000313" key="1">
    <source>
        <dbReference type="EMBL" id="WAJ26980.1"/>
    </source>
</evidence>
<keyword evidence="2" id="KW-1185">Reference proteome</keyword>
<protein>
    <submittedName>
        <fullName evidence="1">VWA domain-containing protein</fullName>
    </submittedName>
</protein>
<accession>A0ACD4NJE7</accession>
<reference evidence="1" key="1">
    <citation type="submission" date="2022-11" db="EMBL/GenBank/DDBJ databases">
        <title>beta-Carotene-producing bacterium, Jeongeuplla avenae sp. nov., alleviates the salt stress of Arabidopsis seedlings.</title>
        <authorList>
            <person name="Jiang L."/>
            <person name="Lee J."/>
        </authorList>
    </citation>
    <scope>NUCLEOTIDE SEQUENCE</scope>
    <source>
        <strain evidence="1">DY_R2A_6</strain>
    </source>
</reference>
<organism evidence="1 2">
    <name type="scientific">Antarcticirhabdus aurantiaca</name>
    <dbReference type="NCBI Taxonomy" id="2606717"/>
    <lineage>
        <taxon>Bacteria</taxon>
        <taxon>Pseudomonadati</taxon>
        <taxon>Pseudomonadota</taxon>
        <taxon>Alphaproteobacteria</taxon>
        <taxon>Hyphomicrobiales</taxon>
        <taxon>Aurantimonadaceae</taxon>
        <taxon>Antarcticirhabdus</taxon>
    </lineage>
</organism>
<name>A0ACD4NJE7_9HYPH</name>
<proteinExistence type="predicted"/>
<dbReference type="Proteomes" id="UP001163223">
    <property type="component" value="Chromosome"/>
</dbReference>
<sequence length="310" mass="32030">MTLFGDLTLLRPAWLLGLPLVALAAVYVWRRRSGLGAWEAAVDPAMMRALSALGRVVPGARRRHRAPVLLCALLALALVGPAVPDDEAPTFRNLDAVVLVMDLSDSVVTGGRFPAAQGAASFVAREAGSRPIALVVFAGDAYLASAFTTDAEALETTIAVLAADTVPEKGSRAERGLAMAKTLLDQAEILSGDVVLVSDGEGLSPAALREAERIAAGGSRVSTLFVEPNAAAAAAPPPDADALARLAEAGGGVAGSALAPAGVAARLAQNEAATLRRSDLVALLWHDYGRVLLAAAMLPALFFFRRERVT</sequence>
<dbReference type="EMBL" id="CP113520">
    <property type="protein sequence ID" value="WAJ26980.1"/>
    <property type="molecule type" value="Genomic_DNA"/>
</dbReference>
<evidence type="ECO:0000313" key="2">
    <source>
        <dbReference type="Proteomes" id="UP001163223"/>
    </source>
</evidence>
<gene>
    <name evidence="1" type="ORF">OXU80_19225</name>
</gene>